<evidence type="ECO:0000256" key="1">
    <source>
        <dbReference type="ARBA" id="ARBA00008792"/>
    </source>
</evidence>
<dbReference type="SMART" id="SM00847">
    <property type="entry name" value="HA2"/>
    <property type="match status" value="1"/>
</dbReference>
<feature type="region of interest" description="Disordered" evidence="7">
    <location>
        <begin position="27"/>
        <end position="181"/>
    </location>
</feature>
<feature type="compositionally biased region" description="Acidic residues" evidence="7">
    <location>
        <begin position="166"/>
        <end position="181"/>
    </location>
</feature>
<dbReference type="Pfam" id="PF00270">
    <property type="entry name" value="DEAD"/>
    <property type="match status" value="1"/>
</dbReference>
<dbReference type="InterPro" id="IPR007502">
    <property type="entry name" value="Helicase-assoc_dom"/>
</dbReference>
<evidence type="ECO:0000313" key="11">
    <source>
        <dbReference type="Proteomes" id="UP000298493"/>
    </source>
</evidence>
<dbReference type="STRING" id="86259.A0A4Z1NRB1"/>
<dbReference type="GO" id="GO:0003724">
    <property type="term" value="F:RNA helicase activity"/>
    <property type="evidence" value="ECO:0007669"/>
    <property type="project" value="UniProtKB-EC"/>
</dbReference>
<evidence type="ECO:0000256" key="3">
    <source>
        <dbReference type="ARBA" id="ARBA00022741"/>
    </source>
</evidence>
<dbReference type="PROSITE" id="PS00690">
    <property type="entry name" value="DEAH_ATP_HELICASE"/>
    <property type="match status" value="1"/>
</dbReference>
<dbReference type="Gene3D" id="3.40.50.300">
    <property type="entry name" value="P-loop containing nucleotide triphosphate hydrolases"/>
    <property type="match status" value="2"/>
</dbReference>
<dbReference type="GO" id="GO:1990904">
    <property type="term" value="C:ribonucleoprotein complex"/>
    <property type="evidence" value="ECO:0007669"/>
    <property type="project" value="UniProtKB-ARBA"/>
</dbReference>
<dbReference type="SMART" id="SM00487">
    <property type="entry name" value="DEXDc"/>
    <property type="match status" value="1"/>
</dbReference>
<feature type="compositionally biased region" description="Polar residues" evidence="7">
    <location>
        <begin position="153"/>
        <end position="165"/>
    </location>
</feature>
<dbReference type="InterPro" id="IPR027417">
    <property type="entry name" value="P-loop_NTPase"/>
</dbReference>
<feature type="domain" description="Helicase C-terminal" evidence="9">
    <location>
        <begin position="732"/>
        <end position="906"/>
    </location>
</feature>
<dbReference type="Pfam" id="PF00271">
    <property type="entry name" value="Helicase_C"/>
    <property type="match status" value="1"/>
</dbReference>
<gene>
    <name evidence="10" type="ORF">E6O75_ATG06307</name>
</gene>
<feature type="region of interest" description="Disordered" evidence="7">
    <location>
        <begin position="1268"/>
        <end position="1296"/>
    </location>
</feature>
<feature type="compositionally biased region" description="Low complexity" evidence="7">
    <location>
        <begin position="27"/>
        <end position="39"/>
    </location>
</feature>
<dbReference type="PANTHER" id="PTHR18934">
    <property type="entry name" value="ATP-DEPENDENT RNA HELICASE"/>
    <property type="match status" value="1"/>
</dbReference>
<reference evidence="10 11" key="1">
    <citation type="submission" date="2019-04" db="EMBL/GenBank/DDBJ databases">
        <title>High contiguity whole genome sequence and gene annotation resource for two Venturia nashicola isolates.</title>
        <authorList>
            <person name="Prokchorchik M."/>
            <person name="Won K."/>
            <person name="Lee Y."/>
            <person name="Choi E.D."/>
            <person name="Segonzac C."/>
            <person name="Sohn K.H."/>
        </authorList>
    </citation>
    <scope>NUCLEOTIDE SEQUENCE [LARGE SCALE GENOMIC DNA]</scope>
    <source>
        <strain evidence="10 11">PRI2</strain>
    </source>
</reference>
<dbReference type="Pfam" id="PF04408">
    <property type="entry name" value="WHD_HA2"/>
    <property type="match status" value="1"/>
</dbReference>
<evidence type="ECO:0000313" key="10">
    <source>
        <dbReference type="EMBL" id="TID18231.1"/>
    </source>
</evidence>
<evidence type="ECO:0000256" key="5">
    <source>
        <dbReference type="ARBA" id="ARBA00022806"/>
    </source>
</evidence>
<dbReference type="EC" id="3.6.4.13" evidence="2"/>
<feature type="compositionally biased region" description="Basic and acidic residues" evidence="7">
    <location>
        <begin position="78"/>
        <end position="99"/>
    </location>
</feature>
<dbReference type="Gene3D" id="1.20.120.1080">
    <property type="match status" value="1"/>
</dbReference>
<dbReference type="PROSITE" id="PS51194">
    <property type="entry name" value="HELICASE_CTER"/>
    <property type="match status" value="1"/>
</dbReference>
<dbReference type="GO" id="GO:0005524">
    <property type="term" value="F:ATP binding"/>
    <property type="evidence" value="ECO:0007669"/>
    <property type="project" value="UniProtKB-KW"/>
</dbReference>
<name>A0A4Z1NRB1_9PEZI</name>
<evidence type="ECO:0000256" key="4">
    <source>
        <dbReference type="ARBA" id="ARBA00022801"/>
    </source>
</evidence>
<protein>
    <recommendedName>
        <fullName evidence="2">RNA helicase</fullName>
        <ecNumber evidence="2">3.6.4.13</ecNumber>
    </recommendedName>
</protein>
<dbReference type="GO" id="GO:0003723">
    <property type="term" value="F:RNA binding"/>
    <property type="evidence" value="ECO:0007669"/>
    <property type="project" value="TreeGrafter"/>
</dbReference>
<keyword evidence="6" id="KW-0067">ATP-binding</keyword>
<dbReference type="Pfam" id="PF21010">
    <property type="entry name" value="HA2_C"/>
    <property type="match status" value="1"/>
</dbReference>
<comment type="similarity">
    <text evidence="1">Belongs to the DEAD box helicase family. DEAH subfamily.</text>
</comment>
<comment type="caution">
    <text evidence="10">The sequence shown here is derived from an EMBL/GenBank/DDBJ whole genome shotgun (WGS) entry which is preliminary data.</text>
</comment>
<keyword evidence="4 10" id="KW-0378">Hydrolase</keyword>
<evidence type="ECO:0000259" key="9">
    <source>
        <dbReference type="PROSITE" id="PS51194"/>
    </source>
</evidence>
<feature type="compositionally biased region" description="Basic residues" evidence="7">
    <location>
        <begin position="1271"/>
        <end position="1296"/>
    </location>
</feature>
<evidence type="ECO:0000256" key="6">
    <source>
        <dbReference type="ARBA" id="ARBA00022840"/>
    </source>
</evidence>
<dbReference type="InterPro" id="IPR011545">
    <property type="entry name" value="DEAD/DEAH_box_helicase_dom"/>
</dbReference>
<dbReference type="SUPFAM" id="SSF52540">
    <property type="entry name" value="P-loop containing nucleoside triphosphate hydrolases"/>
    <property type="match status" value="1"/>
</dbReference>
<keyword evidence="11" id="KW-1185">Reference proteome</keyword>
<evidence type="ECO:0000256" key="7">
    <source>
        <dbReference type="SAM" id="MobiDB-lite"/>
    </source>
</evidence>
<dbReference type="InterPro" id="IPR001650">
    <property type="entry name" value="Helicase_C-like"/>
</dbReference>
<proteinExistence type="inferred from homology"/>
<dbReference type="CDD" id="cd17917">
    <property type="entry name" value="DEXHc_RHA-like"/>
    <property type="match status" value="1"/>
</dbReference>
<dbReference type="InterPro" id="IPR048333">
    <property type="entry name" value="HA2_WH"/>
</dbReference>
<dbReference type="PANTHER" id="PTHR18934:SF99">
    <property type="entry name" value="ATP-DEPENDENT RNA HELICASE DHX37-RELATED"/>
    <property type="match status" value="1"/>
</dbReference>
<dbReference type="FunFam" id="1.20.120.1080:FF:000002">
    <property type="entry name" value="Putative ATP-dependent RNA helicase DHX36"/>
    <property type="match status" value="1"/>
</dbReference>
<dbReference type="CDD" id="cd18791">
    <property type="entry name" value="SF2_C_RHA"/>
    <property type="match status" value="1"/>
</dbReference>
<dbReference type="InterPro" id="IPR002464">
    <property type="entry name" value="DNA/RNA_helicase_DEAH_CS"/>
</dbReference>
<organism evidence="10 11">
    <name type="scientific">Venturia nashicola</name>
    <dbReference type="NCBI Taxonomy" id="86259"/>
    <lineage>
        <taxon>Eukaryota</taxon>
        <taxon>Fungi</taxon>
        <taxon>Dikarya</taxon>
        <taxon>Ascomycota</taxon>
        <taxon>Pezizomycotina</taxon>
        <taxon>Dothideomycetes</taxon>
        <taxon>Pleosporomycetidae</taxon>
        <taxon>Venturiales</taxon>
        <taxon>Venturiaceae</taxon>
        <taxon>Venturia</taxon>
    </lineage>
</organism>
<keyword evidence="3" id="KW-0547">Nucleotide-binding</keyword>
<dbReference type="EMBL" id="SNSC02000014">
    <property type="protein sequence ID" value="TID18231.1"/>
    <property type="molecule type" value="Genomic_DNA"/>
</dbReference>
<dbReference type="PROSITE" id="PS51192">
    <property type="entry name" value="HELICASE_ATP_BIND_1"/>
    <property type="match status" value="1"/>
</dbReference>
<feature type="domain" description="Helicase ATP-binding" evidence="8">
    <location>
        <begin position="471"/>
        <end position="646"/>
    </location>
</feature>
<dbReference type="SMART" id="SM00490">
    <property type="entry name" value="HELICc"/>
    <property type="match status" value="1"/>
</dbReference>
<keyword evidence="5" id="KW-0347">Helicase</keyword>
<dbReference type="Proteomes" id="UP000298493">
    <property type="component" value="Unassembled WGS sequence"/>
</dbReference>
<accession>A0A4Z1NRB1</accession>
<dbReference type="InterPro" id="IPR014001">
    <property type="entry name" value="Helicase_ATP-bd"/>
</dbReference>
<dbReference type="GO" id="GO:0016787">
    <property type="term" value="F:hydrolase activity"/>
    <property type="evidence" value="ECO:0007669"/>
    <property type="project" value="UniProtKB-KW"/>
</dbReference>
<evidence type="ECO:0000256" key="2">
    <source>
        <dbReference type="ARBA" id="ARBA00012552"/>
    </source>
</evidence>
<sequence>MERMKNPLLASKWAPLVPEAAPVATPPVLATVPPALPATSPQRVQSVAQLRRDATPKKKKKTRKHNSDDLIDFDSDSSGEKPRKHNPDHLIDFDSDSSHLQKKTREHNPDHLIDFDSDSSDFTYSTSTETREEAEDSSRIEVEGDEELITWDSDGSVSGQPFNWDTDSDDEGGSEDPELTEDFTSKVHTPAAKGLSSSQAPVIASKDAYFVTHNAPTAPGLATQPPLPLRTLRPSHAANPPPPSRAAAAVAAKNKAPSLLIKAPSLLLKAPSLLLKRPTAYKNATSVSLQASKMAAKSALVPLVTSTMYSSPTQLDYPIAPAGKFIVLLPSRNSLVNLSAQHNFHPDKFLATQITRNSSPSISCQVFSKYIPRLTDLPPYTAVSTLIADSVKICNEWTRPRNLQIDPDEDEYVEDFHKSDILSAEDKDARNKDLTAHAKMLKRSLTNTKVGVDISRAKAEMTITQQRSHVLQLIKFNSVIVVAAATGSGKTTQLPQIILEDAIESGTGADCNVWVTQPRRVAATSVARRVGKERFDGDVHSVGYHVKFDVQLPRPGGCITYCTTGILLNRIQRRPGEVFDNVSHIVVDEAHERDMLIDRLLALLKFHLFTRKQAGLKFPKVIISSATLDVGLFTKYFAQPILKSGLRELVPCPYLDIPGRMFPVKYKYLADILLELQKYPSSSRLFMDQEQKTKDYLSINKEVRDTRGQLQRLGRQTDAQEAIVPAALIAGTIAHIARTTTEGAILVFLPGLDSIENVKKELEVNSPMLEVDFKDTTRFRILILHSDMNDSNDEAFEKMPNVLRKIVLATNIAETSITIPDVVHVIDSGKHKEMVYDPERGLSQLRCGWISQSSCKQRAGRSGRVQNGFYYAVYSKSRFDNMRPTTQPEILRSELQEVSLQLAHQPLDSSVRDFLDYLIEPPNHKAVDAAFIALKEIGALTDDEKITSLGRVLASLPVHPARAKMIVLGIVFRCLDPMLILAAANSMKDIFVRPLDKRQESKACRMRFSGESHSDHLALIQAVDEARSLFEEASDQESRKFLHKNFIHFGRWLEVSRTAGSMAQILIDRGLIPHHEIGGKYWKFGSPELNSNSGNQGLVKALVIAGFHPNIAATHGGLTLRSPQADMVIMASGSVNQDMMKLGQRGQLYTFSEIAKAASGAVWTMKENSAVSPLATILFSRKLERGGDRRLLVDGWLLFTLPADDDVSNLICFKNLVDNVLADAYVQLGGAHEQPAADGLREKILGAIAHSLFLDTQAYEQWLVDQPKGDKKYKRKHRSHTGRGRGGRGGHNSRRG</sequence>
<evidence type="ECO:0000259" key="8">
    <source>
        <dbReference type="PROSITE" id="PS51192"/>
    </source>
</evidence>